<organism evidence="1 2">
    <name type="scientific">Fundidesulfovibrio magnetotacticus</name>
    <dbReference type="NCBI Taxonomy" id="2730080"/>
    <lineage>
        <taxon>Bacteria</taxon>
        <taxon>Pseudomonadati</taxon>
        <taxon>Thermodesulfobacteriota</taxon>
        <taxon>Desulfovibrionia</taxon>
        <taxon>Desulfovibrionales</taxon>
        <taxon>Desulfovibrionaceae</taxon>
        <taxon>Fundidesulfovibrio</taxon>
    </lineage>
</organism>
<accession>A0A6V8M0Z5</accession>
<name>A0A6V8M0Z5_9BACT</name>
<dbReference type="RefSeq" id="WP_173086818.1">
    <property type="nucleotide sequence ID" value="NZ_BLTE01000020.1"/>
</dbReference>
<dbReference type="AlphaFoldDB" id="A0A6V8M0Z5"/>
<reference evidence="1 2" key="2">
    <citation type="submission" date="2020-05" db="EMBL/GenBank/DDBJ databases">
        <title>Draft genome sequence of Desulfovibrio sp. strainFSS-1.</title>
        <authorList>
            <person name="Shimoshige H."/>
            <person name="Kobayashi H."/>
            <person name="Maekawa T."/>
        </authorList>
    </citation>
    <scope>NUCLEOTIDE SEQUENCE [LARGE SCALE GENOMIC DNA]</scope>
    <source>
        <strain evidence="1 2">SIID29052-01</strain>
    </source>
</reference>
<proteinExistence type="predicted"/>
<dbReference type="EMBL" id="BLTE01000020">
    <property type="protein sequence ID" value="GFK95676.1"/>
    <property type="molecule type" value="Genomic_DNA"/>
</dbReference>
<dbReference type="Proteomes" id="UP000494245">
    <property type="component" value="Unassembled WGS sequence"/>
</dbReference>
<reference evidence="1 2" key="1">
    <citation type="submission" date="2020-04" db="EMBL/GenBank/DDBJ databases">
        <authorList>
            <consortium name="Desulfovibrio sp. FSS-1 genome sequencing consortium"/>
            <person name="Shimoshige H."/>
            <person name="Kobayashi H."/>
            <person name="Maekawa T."/>
        </authorList>
    </citation>
    <scope>NUCLEOTIDE SEQUENCE [LARGE SCALE GENOMIC DNA]</scope>
    <source>
        <strain evidence="1 2">SIID29052-01</strain>
    </source>
</reference>
<sequence length="259" mass="26315">MNIGPLSGSLFGAATPVRPYIPLKTGAVEAFADEIARRASQTPAAEGAERSVGGEGLSSAVEDAVDYVRERHGDQAARAVMGIVLSRAGDGPVSEDALGQGFVDALEFIDRQFGVASGDQAIARFNGALNKAINGFYQNGHEESFMVQGAEQASQGVAVATNIAVSGLAGNFADQQDDQDSSLLEQALENTEAFLAAGKEEEYPLTPGGTDPLDAALDASPASAAGTTGLGLARLASRSLSAYAGRSGLAPGLVLDASA</sequence>
<keyword evidence="2" id="KW-1185">Reference proteome</keyword>
<comment type="caution">
    <text evidence="1">The sequence shown here is derived from an EMBL/GenBank/DDBJ whole genome shotgun (WGS) entry which is preliminary data.</text>
</comment>
<protein>
    <submittedName>
        <fullName evidence="1">Uncharacterized protein</fullName>
    </submittedName>
</protein>
<evidence type="ECO:0000313" key="1">
    <source>
        <dbReference type="EMBL" id="GFK95676.1"/>
    </source>
</evidence>
<gene>
    <name evidence="1" type="ORF">NNJEOMEG_03544</name>
</gene>
<evidence type="ECO:0000313" key="2">
    <source>
        <dbReference type="Proteomes" id="UP000494245"/>
    </source>
</evidence>